<feature type="domain" description="Protein kinase" evidence="2">
    <location>
        <begin position="31"/>
        <end position="327"/>
    </location>
</feature>
<dbReference type="Proteomes" id="UP000184263">
    <property type="component" value="Unassembled WGS sequence"/>
</dbReference>
<dbReference type="PROSITE" id="PS50011">
    <property type="entry name" value="PROTEIN_KINASE_DOM"/>
    <property type="match status" value="1"/>
</dbReference>
<feature type="binding site" evidence="1">
    <location>
        <position position="60"/>
    </location>
    <ligand>
        <name>ATP</name>
        <dbReference type="ChEBI" id="CHEBI:30616"/>
    </ligand>
</feature>
<evidence type="ECO:0000313" key="3">
    <source>
        <dbReference type="EMBL" id="SHL00395.1"/>
    </source>
</evidence>
<dbReference type="AlphaFoldDB" id="A0A1M6X3M6"/>
<name>A0A1M6X3M6_SELRU</name>
<evidence type="ECO:0000256" key="1">
    <source>
        <dbReference type="PROSITE-ProRule" id="PRU10141"/>
    </source>
</evidence>
<dbReference type="PROSITE" id="PS00107">
    <property type="entry name" value="PROTEIN_KINASE_ATP"/>
    <property type="match status" value="1"/>
</dbReference>
<dbReference type="InterPro" id="IPR011009">
    <property type="entry name" value="Kinase-like_dom_sf"/>
</dbReference>
<reference evidence="3 4" key="1">
    <citation type="submission" date="2016-11" db="EMBL/GenBank/DDBJ databases">
        <authorList>
            <person name="Jaros S."/>
            <person name="Januszkiewicz K."/>
            <person name="Wedrychowicz H."/>
        </authorList>
    </citation>
    <scope>NUCLEOTIDE SEQUENCE [LARGE SCALE GENOMIC DNA]</scope>
    <source>
        <strain evidence="3 4">HD4</strain>
    </source>
</reference>
<dbReference type="GO" id="GO:0005524">
    <property type="term" value="F:ATP binding"/>
    <property type="evidence" value="ECO:0007669"/>
    <property type="project" value="UniProtKB-UniRule"/>
</dbReference>
<keyword evidence="1" id="KW-0067">ATP-binding</keyword>
<dbReference type="RefSeq" id="WP_073092177.1">
    <property type="nucleotide sequence ID" value="NZ_FRBC01000031.1"/>
</dbReference>
<dbReference type="InterPro" id="IPR017441">
    <property type="entry name" value="Protein_kinase_ATP_BS"/>
</dbReference>
<dbReference type="Pfam" id="PF00069">
    <property type="entry name" value="Pkinase"/>
    <property type="match status" value="1"/>
</dbReference>
<dbReference type="Gene3D" id="1.10.510.10">
    <property type="entry name" value="Transferase(Phosphotransferase) domain 1"/>
    <property type="match status" value="1"/>
</dbReference>
<dbReference type="GO" id="GO:0004672">
    <property type="term" value="F:protein kinase activity"/>
    <property type="evidence" value="ECO:0007669"/>
    <property type="project" value="InterPro"/>
</dbReference>
<organism evidence="3 4">
    <name type="scientific">Selenomonas ruminantium</name>
    <dbReference type="NCBI Taxonomy" id="971"/>
    <lineage>
        <taxon>Bacteria</taxon>
        <taxon>Bacillati</taxon>
        <taxon>Bacillota</taxon>
        <taxon>Negativicutes</taxon>
        <taxon>Selenomonadales</taxon>
        <taxon>Selenomonadaceae</taxon>
        <taxon>Selenomonas</taxon>
    </lineage>
</organism>
<evidence type="ECO:0000313" key="4">
    <source>
        <dbReference type="Proteomes" id="UP000184263"/>
    </source>
</evidence>
<gene>
    <name evidence="3" type="ORF">SAMN05216582_1317</name>
</gene>
<dbReference type="InterPro" id="IPR000719">
    <property type="entry name" value="Prot_kinase_dom"/>
</dbReference>
<keyword evidence="1" id="KW-0547">Nucleotide-binding</keyword>
<keyword evidence="3" id="KW-0418">Kinase</keyword>
<evidence type="ECO:0000259" key="2">
    <source>
        <dbReference type="PROSITE" id="PS50011"/>
    </source>
</evidence>
<sequence>MLKENEDYRFNNGKASFCIKQKWIDFIIPKYHLINVIGVGANGVVFRAHEKFTDRDVVIKAWVPRSKDLKRYRDQFFEEIRKISKMSHPNIVTIYDANIYRDKICWAVYNYIEGISLEEWLNNHPSEIQRISIAKDIFKTVLFYQKMGILHGDLHNRNILVGKNDEICIIDFGTSKFGKKKKTLNREICLMLELVDDLLSCFSVYSKKHFLLNVNYSNQMEYKVDKHLEKYFTISPCCLSSSIIYYINILEMLTYCVHYSSEDFVDYCKWLYNASYLNIYKLIEIYVKQDTESGCTQNIEAVIREGIGEDIFLDYDVDAERNEHLSRVMNIAIAELAGLLNTNPSRIVEDCRKNLWEKYIITTRIREILSEEDDNNRWLFQMDEV</sequence>
<keyword evidence="3" id="KW-0808">Transferase</keyword>
<proteinExistence type="predicted"/>
<dbReference type="SUPFAM" id="SSF56112">
    <property type="entry name" value="Protein kinase-like (PK-like)"/>
    <property type="match status" value="1"/>
</dbReference>
<dbReference type="PANTHER" id="PTHR24347">
    <property type="entry name" value="SERINE/THREONINE-PROTEIN KINASE"/>
    <property type="match status" value="1"/>
</dbReference>
<accession>A0A1M6X3M6</accession>
<dbReference type="EMBL" id="FRBC01000031">
    <property type="protein sequence ID" value="SHL00395.1"/>
    <property type="molecule type" value="Genomic_DNA"/>
</dbReference>
<protein>
    <submittedName>
        <fullName evidence="3">Protein kinase domain-containing protein</fullName>
    </submittedName>
</protein>